<dbReference type="GO" id="GO:0003723">
    <property type="term" value="F:RNA binding"/>
    <property type="evidence" value="ECO:0007669"/>
    <property type="project" value="InterPro"/>
</dbReference>
<evidence type="ECO:0000256" key="1">
    <source>
        <dbReference type="ARBA" id="ARBA00022737"/>
    </source>
</evidence>
<dbReference type="PROSITE" id="PS51375">
    <property type="entry name" value="PPR"/>
    <property type="match status" value="1"/>
</dbReference>
<dbReference type="Pfam" id="PF01535">
    <property type="entry name" value="PPR"/>
    <property type="match status" value="1"/>
</dbReference>
<keyword evidence="1" id="KW-0677">Repeat</keyword>
<dbReference type="GO" id="GO:0009451">
    <property type="term" value="P:RNA modification"/>
    <property type="evidence" value="ECO:0007669"/>
    <property type="project" value="InterPro"/>
</dbReference>
<dbReference type="PANTHER" id="PTHR47926:SF342">
    <property type="entry name" value="TETRATRICOPEPTIDE-LIKE HELICAL DOMAIN-CONTAINING PROTEIN-RELATED"/>
    <property type="match status" value="1"/>
</dbReference>
<protein>
    <recommendedName>
        <fullName evidence="5">Pentatricopeptide repeat-containing protein</fullName>
    </recommendedName>
</protein>
<evidence type="ECO:0000313" key="3">
    <source>
        <dbReference type="EMBL" id="KAG5529989.1"/>
    </source>
</evidence>
<dbReference type="InterPro" id="IPR046960">
    <property type="entry name" value="PPR_At4g14850-like_plant"/>
</dbReference>
<dbReference type="EMBL" id="JACTNZ010000010">
    <property type="protein sequence ID" value="KAG5529989.1"/>
    <property type="molecule type" value="Genomic_DNA"/>
</dbReference>
<comment type="caution">
    <text evidence="3">The sequence shown here is derived from an EMBL/GenBank/DDBJ whole genome shotgun (WGS) entry which is preliminary data.</text>
</comment>
<dbReference type="Gene3D" id="1.25.40.10">
    <property type="entry name" value="Tetratricopeptide repeat domain"/>
    <property type="match status" value="1"/>
</dbReference>
<dbReference type="Proteomes" id="UP000823749">
    <property type="component" value="Chromosome 10"/>
</dbReference>
<dbReference type="InterPro" id="IPR046848">
    <property type="entry name" value="E_motif"/>
</dbReference>
<proteinExistence type="predicted"/>
<evidence type="ECO:0000256" key="2">
    <source>
        <dbReference type="PROSITE-ProRule" id="PRU00708"/>
    </source>
</evidence>
<evidence type="ECO:0000313" key="4">
    <source>
        <dbReference type="Proteomes" id="UP000823749"/>
    </source>
</evidence>
<dbReference type="AlphaFoldDB" id="A0AAV6IR95"/>
<dbReference type="PANTHER" id="PTHR47926">
    <property type="entry name" value="PENTATRICOPEPTIDE REPEAT-CONTAINING PROTEIN"/>
    <property type="match status" value="1"/>
</dbReference>
<sequence>MVDLLGRAGYLDEAERLLNGKHIELDSNTWWTLFSSCAAHGNLRLGRTVVGFLLQKEQNNPAVYVQLSNIYANAGQWEEAANLREMMKSHGVEPICNSFEFSYKTCAISLLLAKGGVKG</sequence>
<dbReference type="InterPro" id="IPR011990">
    <property type="entry name" value="TPR-like_helical_dom_sf"/>
</dbReference>
<keyword evidence="4" id="KW-1185">Reference proteome</keyword>
<dbReference type="NCBIfam" id="TIGR00756">
    <property type="entry name" value="PPR"/>
    <property type="match status" value="1"/>
</dbReference>
<reference evidence="3" key="1">
    <citation type="submission" date="2020-08" db="EMBL/GenBank/DDBJ databases">
        <title>Plant Genome Project.</title>
        <authorList>
            <person name="Zhang R.-G."/>
        </authorList>
    </citation>
    <scope>NUCLEOTIDE SEQUENCE</scope>
    <source>
        <strain evidence="3">WSP0</strain>
        <tissue evidence="3">Leaf</tissue>
    </source>
</reference>
<evidence type="ECO:0008006" key="5">
    <source>
        <dbReference type="Google" id="ProtNLM"/>
    </source>
</evidence>
<feature type="repeat" description="PPR" evidence="2">
    <location>
        <begin position="60"/>
        <end position="94"/>
    </location>
</feature>
<name>A0AAV6IR95_9ERIC</name>
<accession>A0AAV6IR95</accession>
<dbReference type="Pfam" id="PF20431">
    <property type="entry name" value="E_motif"/>
    <property type="match status" value="1"/>
</dbReference>
<dbReference type="InterPro" id="IPR002885">
    <property type="entry name" value="PPR_rpt"/>
</dbReference>
<gene>
    <name evidence="3" type="ORF">RHGRI_030380</name>
</gene>
<organism evidence="3 4">
    <name type="scientific">Rhododendron griersonianum</name>
    <dbReference type="NCBI Taxonomy" id="479676"/>
    <lineage>
        <taxon>Eukaryota</taxon>
        <taxon>Viridiplantae</taxon>
        <taxon>Streptophyta</taxon>
        <taxon>Embryophyta</taxon>
        <taxon>Tracheophyta</taxon>
        <taxon>Spermatophyta</taxon>
        <taxon>Magnoliopsida</taxon>
        <taxon>eudicotyledons</taxon>
        <taxon>Gunneridae</taxon>
        <taxon>Pentapetalae</taxon>
        <taxon>asterids</taxon>
        <taxon>Ericales</taxon>
        <taxon>Ericaceae</taxon>
        <taxon>Ericoideae</taxon>
        <taxon>Rhodoreae</taxon>
        <taxon>Rhododendron</taxon>
    </lineage>
</organism>